<dbReference type="Proteomes" id="UP000445309">
    <property type="component" value="Unassembled WGS sequence"/>
</dbReference>
<protein>
    <submittedName>
        <fullName evidence="1">Uncharacterized protein</fullName>
    </submittedName>
</protein>
<proteinExistence type="predicted"/>
<dbReference type="EMBL" id="CACVBY010000038">
    <property type="protein sequence ID" value="CAA7388033.1"/>
    <property type="molecule type" value="Genomic_DNA"/>
</dbReference>
<keyword evidence="2" id="KW-1185">Reference proteome</keyword>
<organism evidence="1 2">
    <name type="scientific">Chryseobacterium fistulae</name>
    <dbReference type="NCBI Taxonomy" id="2675058"/>
    <lineage>
        <taxon>Bacteria</taxon>
        <taxon>Pseudomonadati</taxon>
        <taxon>Bacteroidota</taxon>
        <taxon>Flavobacteriia</taxon>
        <taxon>Flavobacteriales</taxon>
        <taxon>Weeksellaceae</taxon>
        <taxon>Chryseobacterium group</taxon>
        <taxon>Chryseobacterium</taxon>
    </lineage>
</organism>
<dbReference type="AlphaFoldDB" id="A0A6N4XWL3"/>
<name>A0A6N4XWL3_9FLAO</name>
<sequence>MNREETFDKLFKKKGGIYNTPDPFFFSFFEFFDVHIDAMRKMYPKLPPIYCGLINSDFLNASAGKGDDCEYYIGFNTGLLKAVNDLFLKIAASKSRQEFDTKISLIREGDGVKYDDRSSISIFGINQEDHNIMVCHNTLINKFLLYHEVCHVLRGHIDFFKNNFNAIISEGDYEKDKSKVNIQQTLEMDADSFAVNCLIGQFREQTFSRKPYWTENCGDINSFMYHFGYSLNAFFKLFGYYESSSDIHHRLHHPIPSVRMSMILGNVSTIFEREKRPNAEVALNYLIQGGIKADEDLCEVSYMERTYKEFAELLSSTNNKAHVEGIMDNWKELRLKLLPYAYATLPLSE</sequence>
<gene>
    <name evidence="1" type="ORF">CHRY9393_01879</name>
</gene>
<accession>A0A6N4XWL3</accession>
<reference evidence="1 2" key="1">
    <citation type="submission" date="2020-01" db="EMBL/GenBank/DDBJ databases">
        <authorList>
            <person name="Rodrigo-Torres L."/>
            <person name="Arahal R. D."/>
            <person name="Lucena T."/>
        </authorList>
    </citation>
    <scope>NUCLEOTIDE SEQUENCE [LARGE SCALE GENOMIC DNA]</scope>
    <source>
        <strain evidence="1 2">CECT 9393</strain>
    </source>
</reference>
<dbReference type="RefSeq" id="WP_162073057.1">
    <property type="nucleotide sequence ID" value="NZ_CACVBY010000038.1"/>
</dbReference>
<evidence type="ECO:0000313" key="1">
    <source>
        <dbReference type="EMBL" id="CAA7388033.1"/>
    </source>
</evidence>
<evidence type="ECO:0000313" key="2">
    <source>
        <dbReference type="Proteomes" id="UP000445309"/>
    </source>
</evidence>